<name>A0AAE0Y3U3_9GAST</name>
<accession>A0AAE0Y3U3</accession>
<dbReference type="AlphaFoldDB" id="A0AAE0Y3U3"/>
<evidence type="ECO:0000313" key="1">
    <source>
        <dbReference type="EMBL" id="KAK3731688.1"/>
    </source>
</evidence>
<proteinExistence type="predicted"/>
<comment type="caution">
    <text evidence="1">The sequence shown here is derived from an EMBL/GenBank/DDBJ whole genome shotgun (WGS) entry which is preliminary data.</text>
</comment>
<reference evidence="1" key="1">
    <citation type="journal article" date="2023" name="G3 (Bethesda)">
        <title>A reference genome for the long-term kleptoplast-retaining sea slug Elysia crispata morphotype clarki.</title>
        <authorList>
            <person name="Eastman K.E."/>
            <person name="Pendleton A.L."/>
            <person name="Shaikh M.A."/>
            <person name="Suttiyut T."/>
            <person name="Ogas R."/>
            <person name="Tomko P."/>
            <person name="Gavelis G."/>
            <person name="Widhalm J.R."/>
            <person name="Wisecaver J.H."/>
        </authorList>
    </citation>
    <scope>NUCLEOTIDE SEQUENCE</scope>
    <source>
        <strain evidence="1">ECLA1</strain>
    </source>
</reference>
<sequence length="101" mass="11252">MKKGKSRENINFQAKLKLYYKVPDSVLFGSPSPTLFASSLRSSMSWGVCNSSLGKYLASVIPRQSDTFLERSCPEEANKTEISVFKLEKLSRRRALSVGGD</sequence>
<keyword evidence="2" id="KW-1185">Reference proteome</keyword>
<evidence type="ECO:0000313" key="2">
    <source>
        <dbReference type="Proteomes" id="UP001283361"/>
    </source>
</evidence>
<gene>
    <name evidence="1" type="ORF">RRG08_035358</name>
</gene>
<organism evidence="1 2">
    <name type="scientific">Elysia crispata</name>
    <name type="common">lettuce slug</name>
    <dbReference type="NCBI Taxonomy" id="231223"/>
    <lineage>
        <taxon>Eukaryota</taxon>
        <taxon>Metazoa</taxon>
        <taxon>Spiralia</taxon>
        <taxon>Lophotrochozoa</taxon>
        <taxon>Mollusca</taxon>
        <taxon>Gastropoda</taxon>
        <taxon>Heterobranchia</taxon>
        <taxon>Euthyneura</taxon>
        <taxon>Panpulmonata</taxon>
        <taxon>Sacoglossa</taxon>
        <taxon>Placobranchoidea</taxon>
        <taxon>Plakobranchidae</taxon>
        <taxon>Elysia</taxon>
    </lineage>
</organism>
<dbReference type="EMBL" id="JAWDGP010006989">
    <property type="protein sequence ID" value="KAK3731688.1"/>
    <property type="molecule type" value="Genomic_DNA"/>
</dbReference>
<protein>
    <submittedName>
        <fullName evidence="1">Uncharacterized protein</fullName>
    </submittedName>
</protein>
<dbReference type="Proteomes" id="UP001283361">
    <property type="component" value="Unassembled WGS sequence"/>
</dbReference>